<dbReference type="EMBL" id="CP036433">
    <property type="protein sequence ID" value="QDU95329.1"/>
    <property type="molecule type" value="Genomic_DNA"/>
</dbReference>
<dbReference type="PANTHER" id="PTHR30093">
    <property type="entry name" value="GENERAL SECRETION PATHWAY PROTEIN G"/>
    <property type="match status" value="1"/>
</dbReference>
<dbReference type="NCBIfam" id="TIGR04294">
    <property type="entry name" value="pre_pil_HX9DG"/>
    <property type="match status" value="1"/>
</dbReference>
<sequence length="287" mass="30785">MAIDFTCPHCGHHTSVNEKFAGSTGPCTNCHETVTIPGASAAGASPGPAPRKSSGGKSVLFVVLAVLAVVGFLCCGGMTLLLAPAVIAARGAAQKTACSGHMKMISLGLMGYSDQNRTYPPAFTTDENGKPMHSWRVLILPYLEESALYEQYDFDEPWDGPNNSKLMDKCPEVFRCLADDGDPNASSYQVVVDEKTGWKANDGVRVQSITDGISQTIAVVEVRQPGQNWLDPTPLKIADIPLGKPHSGGMNVVYFDGSTHFLPANVDRETLRRLLQINDGEVITSDF</sequence>
<dbReference type="Proteomes" id="UP000317648">
    <property type="component" value="Chromosome"/>
</dbReference>
<dbReference type="Pfam" id="PF07596">
    <property type="entry name" value="SBP_bac_10"/>
    <property type="match status" value="1"/>
</dbReference>
<name>A0A518DU27_9BACT</name>
<dbReference type="AlphaFoldDB" id="A0A518DU27"/>
<keyword evidence="4" id="KW-1185">Reference proteome</keyword>
<keyword evidence="1" id="KW-1133">Transmembrane helix</keyword>
<protein>
    <recommendedName>
        <fullName evidence="2">DUF1559 domain-containing protein</fullName>
    </recommendedName>
</protein>
<keyword evidence="1" id="KW-0812">Transmembrane</keyword>
<organism evidence="3 4">
    <name type="scientific">Lignipirellula cremea</name>
    <dbReference type="NCBI Taxonomy" id="2528010"/>
    <lineage>
        <taxon>Bacteria</taxon>
        <taxon>Pseudomonadati</taxon>
        <taxon>Planctomycetota</taxon>
        <taxon>Planctomycetia</taxon>
        <taxon>Pirellulales</taxon>
        <taxon>Pirellulaceae</taxon>
        <taxon>Lignipirellula</taxon>
    </lineage>
</organism>
<accession>A0A518DU27</accession>
<dbReference type="RefSeq" id="WP_145054084.1">
    <property type="nucleotide sequence ID" value="NZ_CP036433.1"/>
</dbReference>
<dbReference type="PANTHER" id="PTHR30093:SF2">
    <property type="entry name" value="TYPE II SECRETION SYSTEM PROTEIN H"/>
    <property type="match status" value="1"/>
</dbReference>
<keyword evidence="1" id="KW-0472">Membrane</keyword>
<dbReference type="InterPro" id="IPR011453">
    <property type="entry name" value="DUF1559"/>
</dbReference>
<feature type="transmembrane region" description="Helical" evidence="1">
    <location>
        <begin position="59"/>
        <end position="87"/>
    </location>
</feature>
<dbReference type="OrthoDB" id="285651at2"/>
<reference evidence="3 4" key="1">
    <citation type="submission" date="2019-02" db="EMBL/GenBank/DDBJ databases">
        <title>Deep-cultivation of Planctomycetes and their phenomic and genomic characterization uncovers novel biology.</title>
        <authorList>
            <person name="Wiegand S."/>
            <person name="Jogler M."/>
            <person name="Boedeker C."/>
            <person name="Pinto D."/>
            <person name="Vollmers J."/>
            <person name="Rivas-Marin E."/>
            <person name="Kohn T."/>
            <person name="Peeters S.H."/>
            <person name="Heuer A."/>
            <person name="Rast P."/>
            <person name="Oberbeckmann S."/>
            <person name="Bunk B."/>
            <person name="Jeske O."/>
            <person name="Meyerdierks A."/>
            <person name="Storesund J.E."/>
            <person name="Kallscheuer N."/>
            <person name="Luecker S."/>
            <person name="Lage O.M."/>
            <person name="Pohl T."/>
            <person name="Merkel B.J."/>
            <person name="Hornburger P."/>
            <person name="Mueller R.-W."/>
            <person name="Bruemmer F."/>
            <person name="Labrenz M."/>
            <person name="Spormann A.M."/>
            <person name="Op den Camp H."/>
            <person name="Overmann J."/>
            <person name="Amann R."/>
            <person name="Jetten M.S.M."/>
            <person name="Mascher T."/>
            <person name="Medema M.H."/>
            <person name="Devos D.P."/>
            <person name="Kaster A.-K."/>
            <person name="Ovreas L."/>
            <person name="Rohde M."/>
            <person name="Galperin M.Y."/>
            <person name="Jogler C."/>
        </authorList>
    </citation>
    <scope>NUCLEOTIDE SEQUENCE [LARGE SCALE GENOMIC DNA]</scope>
    <source>
        <strain evidence="3 4">Pla85_3_4</strain>
    </source>
</reference>
<evidence type="ECO:0000259" key="2">
    <source>
        <dbReference type="Pfam" id="PF07596"/>
    </source>
</evidence>
<dbReference type="InterPro" id="IPR027558">
    <property type="entry name" value="Pre_pil_HX9DG_C"/>
</dbReference>
<dbReference type="KEGG" id="lcre:Pla8534_31440"/>
<proteinExistence type="predicted"/>
<feature type="domain" description="DUF1559" evidence="2">
    <location>
        <begin position="88"/>
        <end position="186"/>
    </location>
</feature>
<evidence type="ECO:0000313" key="3">
    <source>
        <dbReference type="EMBL" id="QDU95329.1"/>
    </source>
</evidence>
<evidence type="ECO:0000256" key="1">
    <source>
        <dbReference type="SAM" id="Phobius"/>
    </source>
</evidence>
<evidence type="ECO:0000313" key="4">
    <source>
        <dbReference type="Proteomes" id="UP000317648"/>
    </source>
</evidence>
<gene>
    <name evidence="3" type="ORF">Pla8534_31440</name>
</gene>